<accession>A0AA87ZJL6</accession>
<dbReference type="EMBL" id="BTGU01000004">
    <property type="protein sequence ID" value="GMN34175.1"/>
    <property type="molecule type" value="Genomic_DNA"/>
</dbReference>
<organism evidence="1 2">
    <name type="scientific">Ficus carica</name>
    <name type="common">Common fig</name>
    <dbReference type="NCBI Taxonomy" id="3494"/>
    <lineage>
        <taxon>Eukaryota</taxon>
        <taxon>Viridiplantae</taxon>
        <taxon>Streptophyta</taxon>
        <taxon>Embryophyta</taxon>
        <taxon>Tracheophyta</taxon>
        <taxon>Spermatophyta</taxon>
        <taxon>Magnoliopsida</taxon>
        <taxon>eudicotyledons</taxon>
        <taxon>Gunneridae</taxon>
        <taxon>Pentapetalae</taxon>
        <taxon>rosids</taxon>
        <taxon>fabids</taxon>
        <taxon>Rosales</taxon>
        <taxon>Moraceae</taxon>
        <taxon>Ficeae</taxon>
        <taxon>Ficus</taxon>
    </lineage>
</organism>
<evidence type="ECO:0000313" key="2">
    <source>
        <dbReference type="Proteomes" id="UP001187192"/>
    </source>
</evidence>
<dbReference type="Proteomes" id="UP001187192">
    <property type="component" value="Unassembled WGS sequence"/>
</dbReference>
<protein>
    <submittedName>
        <fullName evidence="1">Uncharacterized protein</fullName>
    </submittedName>
</protein>
<evidence type="ECO:0000313" key="1">
    <source>
        <dbReference type="EMBL" id="GMN34175.1"/>
    </source>
</evidence>
<name>A0AA87ZJL6_FICCA</name>
<keyword evidence="2" id="KW-1185">Reference proteome</keyword>
<sequence>MCPTNSCALVRPGGLTRVRRWANAAYPHYLDSGGKCQEWANVRNGRRSGVICAGWQCLPMVIVQSLGHVSEEDLGRLVRLLVGGALQPRLRSSLTTLS</sequence>
<proteinExistence type="predicted"/>
<dbReference type="AlphaFoldDB" id="A0AA87ZJL6"/>
<gene>
    <name evidence="1" type="ORF">TIFTF001_004553</name>
</gene>
<reference evidence="1" key="1">
    <citation type="submission" date="2023-07" db="EMBL/GenBank/DDBJ databases">
        <title>draft genome sequence of fig (Ficus carica).</title>
        <authorList>
            <person name="Takahashi T."/>
            <person name="Nishimura K."/>
        </authorList>
    </citation>
    <scope>NUCLEOTIDE SEQUENCE</scope>
</reference>
<comment type="caution">
    <text evidence="1">The sequence shown here is derived from an EMBL/GenBank/DDBJ whole genome shotgun (WGS) entry which is preliminary data.</text>
</comment>